<keyword evidence="2" id="KW-1185">Reference proteome</keyword>
<comment type="caution">
    <text evidence="1">The sequence shown here is derived from an EMBL/GenBank/DDBJ whole genome shotgun (WGS) entry which is preliminary data.</text>
</comment>
<evidence type="ECO:0000313" key="1">
    <source>
        <dbReference type="EMBL" id="MFC6362397.1"/>
    </source>
</evidence>
<accession>A0ABW1VRL8</accession>
<dbReference type="Proteomes" id="UP001596215">
    <property type="component" value="Unassembled WGS sequence"/>
</dbReference>
<name>A0ABW1VRL8_9GAMM</name>
<evidence type="ECO:0000313" key="2">
    <source>
        <dbReference type="Proteomes" id="UP001596215"/>
    </source>
</evidence>
<protein>
    <submittedName>
        <fullName evidence="1">Protein DpdH</fullName>
    </submittedName>
</protein>
<sequence length="1045" mass="118484">MKMLEYWPSLPNIRQCIRTEAEELSDHTLLAVHEPARILRMNTDGSPLAYETEEQLLKHFLEVQRPLPIIGNTGVGKSHIIRWLDANLRLRPEFKNKQWHIVRIPKSASLREVLELLLEGLEGEIFDEAREDINKVSDKRSPKEIAEWLLMLMGQELRDLHARSSADYEQLKQEAVEASPEQQNALRKKSSELKKINIHAAENALPTLINDAYFKQFLLKEEQCLFRFASRLISGANSDELEEGEQQLKASDLDFQIHLSDLSLPTRSYISRTRLNTHEPGRQEAADILNLVLGKAAQTLFNQLFNFRGRSFSDLFLQIRKALHERGMTLMVLVEDMSLITAIEDVLIDSLEREGTRDGEEVLCPVCSAFATTEGYQGYNRRRQGMRDRAKGEWRIEEVVGERSETRQRIVDFCSRYINAARFGDKSLLEFWKKRTSDTNWVPNWDQHAEAIEGIDAFGYSSLGYALFPFNERAIHALADVHCGDGNKGIKFNPRIILNKILLNILFNYRVMAQEGRFPPPQLDGITAPHGLRTWLSRKTLAEQDRSETIAAIWGYPADNGPALATALPPAVVRCFGLNDLANELASTEKGAINPGNAATVGRKIEPVSAKTVKPNPVPQESVEPVDPLEARVYKMEASVSDWILKDVLLDQDTAKYIRNSLAMIYDQHANADWYGAKSKPDIRSGNFVNINVPNAHGNRLKQVVNFVSEAEYKKRSVWITEVSMALARFGLYMDKKNGPDWTYSKAAEDYLVIQSFADRWVPYALTELLRSKRENQGMILTEHLQLARALGIIKPNATSKEVLNQLLMNKEALIGQHKSAATESIAKVRSDALDKWEEVKSKWLNLYAPNDHALEGDIVQKMVLEALKQPADSRIEQAANRTVREIASTLTEVTYFSDCENSEAFAQLIEDAVSLLEELREEGDYPVNAEVDCSTLQAELSALKEGGTWAMILKLRSITQKEEPLALWQLLCDLDGKLLKRFTDTLQRWQKICKQTFSAITGYNQDKGGHRISECRAQIDRVLMEMMQDLQILKENAGGSDEHA</sequence>
<reference evidence="2" key="1">
    <citation type="journal article" date="2019" name="Int. J. Syst. Evol. Microbiol.">
        <title>The Global Catalogue of Microorganisms (GCM) 10K type strain sequencing project: providing services to taxonomists for standard genome sequencing and annotation.</title>
        <authorList>
            <consortium name="The Broad Institute Genomics Platform"/>
            <consortium name="The Broad Institute Genome Sequencing Center for Infectious Disease"/>
            <person name="Wu L."/>
            <person name="Ma J."/>
        </authorList>
    </citation>
    <scope>NUCLEOTIDE SEQUENCE [LARGE SCALE GENOMIC DNA]</scope>
    <source>
        <strain evidence="2">CGMCC 4.1530</strain>
    </source>
</reference>
<dbReference type="EMBL" id="JBHSUC010000010">
    <property type="protein sequence ID" value="MFC6362397.1"/>
    <property type="molecule type" value="Genomic_DNA"/>
</dbReference>
<gene>
    <name evidence="1" type="primary">dpdH</name>
    <name evidence="1" type="ORF">ACFP73_09875</name>
</gene>
<dbReference type="RefSeq" id="WP_343877536.1">
    <property type="nucleotide sequence ID" value="NZ_BAAAFW010000060.1"/>
</dbReference>
<organism evidence="1 2">
    <name type="scientific">Tatumella punctata</name>
    <dbReference type="NCBI Taxonomy" id="399969"/>
    <lineage>
        <taxon>Bacteria</taxon>
        <taxon>Pseudomonadati</taxon>
        <taxon>Pseudomonadota</taxon>
        <taxon>Gammaproteobacteria</taxon>
        <taxon>Enterobacterales</taxon>
        <taxon>Erwiniaceae</taxon>
        <taxon>Tatumella</taxon>
    </lineage>
</organism>
<proteinExistence type="predicted"/>
<dbReference type="NCBIfam" id="NF041065">
    <property type="entry name" value="DpdH"/>
    <property type="match status" value="1"/>
</dbReference>